<evidence type="ECO:0000313" key="5">
    <source>
        <dbReference type="Proteomes" id="UP000275267"/>
    </source>
</evidence>
<evidence type="ECO:0000256" key="1">
    <source>
        <dbReference type="ARBA" id="ARBA00038479"/>
    </source>
</evidence>
<name>A0A3L6S5I6_PANMI</name>
<reference evidence="5" key="1">
    <citation type="journal article" date="2019" name="Nat. Commun.">
        <title>The genome of broomcorn millet.</title>
        <authorList>
            <person name="Zou C."/>
            <person name="Miki D."/>
            <person name="Li D."/>
            <person name="Tang Q."/>
            <person name="Xiao L."/>
            <person name="Rajput S."/>
            <person name="Deng P."/>
            <person name="Jia W."/>
            <person name="Huang R."/>
            <person name="Zhang M."/>
            <person name="Sun Y."/>
            <person name="Hu J."/>
            <person name="Fu X."/>
            <person name="Schnable P.S."/>
            <person name="Li F."/>
            <person name="Zhang H."/>
            <person name="Feng B."/>
            <person name="Zhu X."/>
            <person name="Liu R."/>
            <person name="Schnable J.C."/>
            <person name="Zhu J.-K."/>
            <person name="Zhang H."/>
        </authorList>
    </citation>
    <scope>NUCLEOTIDE SEQUENCE [LARGE SCALE GENOMIC DNA]</scope>
</reference>
<dbReference type="EMBL" id="PQIB02000005">
    <property type="protein sequence ID" value="RLN16230.1"/>
    <property type="molecule type" value="Genomic_DNA"/>
</dbReference>
<dbReference type="STRING" id="4540.A0A3L6S5I6"/>
<protein>
    <recommendedName>
        <fullName evidence="2">Protein preY, mitochondrial</fullName>
    </recommendedName>
</protein>
<dbReference type="OrthoDB" id="1884515at2759"/>
<comment type="caution">
    <text evidence="4">The sequence shown here is derived from an EMBL/GenBank/DDBJ whole genome shotgun (WGS) entry which is preliminary data.</text>
</comment>
<gene>
    <name evidence="4" type="ORF">C2845_PM02G13730</name>
</gene>
<accession>A0A3L6S5I6</accession>
<feature type="region of interest" description="Disordered" evidence="3">
    <location>
        <begin position="114"/>
        <end position="138"/>
    </location>
</feature>
<organism evidence="4 5">
    <name type="scientific">Panicum miliaceum</name>
    <name type="common">Proso millet</name>
    <name type="synonym">Broomcorn millet</name>
    <dbReference type="NCBI Taxonomy" id="4540"/>
    <lineage>
        <taxon>Eukaryota</taxon>
        <taxon>Viridiplantae</taxon>
        <taxon>Streptophyta</taxon>
        <taxon>Embryophyta</taxon>
        <taxon>Tracheophyta</taxon>
        <taxon>Spermatophyta</taxon>
        <taxon>Magnoliopsida</taxon>
        <taxon>Liliopsida</taxon>
        <taxon>Poales</taxon>
        <taxon>Poaceae</taxon>
        <taxon>PACMAD clade</taxon>
        <taxon>Panicoideae</taxon>
        <taxon>Panicodae</taxon>
        <taxon>Paniceae</taxon>
        <taxon>Panicinae</taxon>
        <taxon>Panicum</taxon>
        <taxon>Panicum sect. Panicum</taxon>
    </lineage>
</organism>
<dbReference type="PANTHER" id="PTHR33505">
    <property type="entry name" value="ZGC:162634"/>
    <property type="match status" value="1"/>
</dbReference>
<evidence type="ECO:0000256" key="2">
    <source>
        <dbReference type="ARBA" id="ARBA00040939"/>
    </source>
</evidence>
<dbReference type="SUPFAM" id="SSF158997">
    <property type="entry name" value="Trm112p-like"/>
    <property type="match status" value="1"/>
</dbReference>
<dbReference type="Pfam" id="PF03966">
    <property type="entry name" value="Trm112p"/>
    <property type="match status" value="1"/>
</dbReference>
<dbReference type="InterPro" id="IPR005651">
    <property type="entry name" value="Trm112-like"/>
</dbReference>
<evidence type="ECO:0000313" key="4">
    <source>
        <dbReference type="EMBL" id="RLN16230.1"/>
    </source>
</evidence>
<dbReference type="Proteomes" id="UP000275267">
    <property type="component" value="Unassembled WGS sequence"/>
</dbReference>
<feature type="compositionally biased region" description="Basic and acidic residues" evidence="3">
    <location>
        <begin position="115"/>
        <end position="138"/>
    </location>
</feature>
<sequence>MRRTASMLFSHAGAGRRGIPQALADVLVCPLSKKPLRYCEASGSLVSEAVCVSFPFNFSDACQHRGSIHGNAQCRASHAWYKYQMGSTHHHGGMDRPKSSEVMVIEDGIPCLVPKDGKLLEDNSEKSEQEPIPRDSSG</sequence>
<keyword evidence="5" id="KW-1185">Reference proteome</keyword>
<dbReference type="PANTHER" id="PTHR33505:SF4">
    <property type="entry name" value="PROTEIN PREY, MITOCHONDRIAL"/>
    <property type="match status" value="1"/>
</dbReference>
<dbReference type="AlphaFoldDB" id="A0A3L6S5I6"/>
<comment type="similarity">
    <text evidence="1">Belongs to the PREY family.</text>
</comment>
<evidence type="ECO:0000256" key="3">
    <source>
        <dbReference type="SAM" id="MobiDB-lite"/>
    </source>
</evidence>
<proteinExistence type="inferred from homology"/>